<dbReference type="AlphaFoldDB" id="A0A0H2Z747"/>
<gene>
    <name evidence="6" type="ordered locus">PA14_55330</name>
</gene>
<dbReference type="Proteomes" id="UP000000653">
    <property type="component" value="Chromosome"/>
</dbReference>
<keyword evidence="3" id="KW-1133">Transmembrane helix</keyword>
<evidence type="ECO:0000313" key="6">
    <source>
        <dbReference type="EMBL" id="ABJ09837.1"/>
    </source>
</evidence>
<dbReference type="NCBIfam" id="TIGR01352">
    <property type="entry name" value="tonB_Cterm"/>
    <property type="match status" value="1"/>
</dbReference>
<name>A0A0H2Z747_PSEAB</name>
<dbReference type="EMBL" id="CP000438">
    <property type="protein sequence ID" value="ABJ09837.1"/>
    <property type="molecule type" value="Genomic_DNA"/>
</dbReference>
<dbReference type="SUPFAM" id="SSF74653">
    <property type="entry name" value="TolA/TonB C-terminal domain"/>
    <property type="match status" value="1"/>
</dbReference>
<dbReference type="Gene3D" id="3.30.1150.10">
    <property type="match status" value="1"/>
</dbReference>
<dbReference type="RefSeq" id="WP_003141136.1">
    <property type="nucleotide sequence ID" value="NC_008463.1"/>
</dbReference>
<evidence type="ECO:0000313" key="7">
    <source>
        <dbReference type="Proteomes" id="UP000000653"/>
    </source>
</evidence>
<evidence type="ECO:0000256" key="4">
    <source>
        <dbReference type="ARBA" id="ARBA00023136"/>
    </source>
</evidence>
<reference evidence="6 7" key="1">
    <citation type="journal article" date="2006" name="Genome Biol.">
        <title>Genomic analysis reveals that Pseudomonas aeruginosa virulence is combinatorial.</title>
        <authorList>
            <person name="Lee D.G."/>
            <person name="Urbach J.M."/>
            <person name="Wu G."/>
            <person name="Liberati N.T."/>
            <person name="Feinbaum R.L."/>
            <person name="Miyata S."/>
            <person name="Diggins L.T."/>
            <person name="He J."/>
            <person name="Saucier M."/>
            <person name="Deziel E."/>
            <person name="Friedman L."/>
            <person name="Li L."/>
            <person name="Grills G."/>
            <person name="Montgomery K."/>
            <person name="Kucherlapati R."/>
            <person name="Rahme L.G."/>
            <person name="Ausubel F.M."/>
        </authorList>
    </citation>
    <scope>NUCLEOTIDE SEQUENCE [LARGE SCALE GENOMIC DNA]</scope>
    <source>
        <strain evidence="6 7">UCBPP-PA14</strain>
    </source>
</reference>
<keyword evidence="4" id="KW-0472">Membrane</keyword>
<dbReference type="Pfam" id="PF13103">
    <property type="entry name" value="TonB_2"/>
    <property type="match status" value="1"/>
</dbReference>
<feature type="region of interest" description="Disordered" evidence="5">
    <location>
        <begin position="67"/>
        <end position="139"/>
    </location>
</feature>
<evidence type="ECO:0008006" key="8">
    <source>
        <dbReference type="Google" id="ProtNLM"/>
    </source>
</evidence>
<sequence>MNMSADPKHTPEPKNAAPLSIDGHPANPTLRYLKWGLGALLLAGLAWLVWEWANDMSGVRREAPKVPAIIPLPPPPPPPPEKPPEPEQPVEEEKIVEPEPQPELEEVKPQEEAPPSPVDDLADPMQMDGDAQSGSDAFNIGAGKGGGMAGSGGGRAGNASYSQYLAYAFQRLLRDNPELRNLAFRLQAEIWLSSSGDITRAELTRSSGDPETDQKVLAALRAAGRLEERPPASLTLPVRIALQGKRPG</sequence>
<evidence type="ECO:0000256" key="3">
    <source>
        <dbReference type="ARBA" id="ARBA00022989"/>
    </source>
</evidence>
<proteinExistence type="predicted"/>
<dbReference type="BioCyc" id="PAER208963:G1G74-4661-MONOMER"/>
<comment type="subcellular location">
    <subcellularLocation>
        <location evidence="1">Membrane</location>
        <topology evidence="1">Single-pass membrane protein</topology>
    </subcellularLocation>
</comment>
<keyword evidence="2" id="KW-0812">Transmembrane</keyword>
<evidence type="ECO:0000256" key="5">
    <source>
        <dbReference type="SAM" id="MobiDB-lite"/>
    </source>
</evidence>
<accession>A0A0H2Z747</accession>
<dbReference type="InterPro" id="IPR006260">
    <property type="entry name" value="TonB/TolA_C"/>
</dbReference>
<feature type="region of interest" description="Disordered" evidence="5">
    <location>
        <begin position="1"/>
        <end position="21"/>
    </location>
</feature>
<dbReference type="KEGG" id="pau:PA14_55330"/>
<evidence type="ECO:0000256" key="2">
    <source>
        <dbReference type="ARBA" id="ARBA00022692"/>
    </source>
</evidence>
<dbReference type="HOGENOM" id="CLU_090651_0_0_6"/>
<feature type="compositionally biased region" description="Basic and acidic residues" evidence="5">
    <location>
        <begin position="1"/>
        <end position="12"/>
    </location>
</feature>
<evidence type="ECO:0000256" key="1">
    <source>
        <dbReference type="ARBA" id="ARBA00004167"/>
    </source>
</evidence>
<feature type="compositionally biased region" description="Pro residues" evidence="5">
    <location>
        <begin position="70"/>
        <end position="81"/>
    </location>
</feature>
<dbReference type="GO" id="GO:0016020">
    <property type="term" value="C:membrane"/>
    <property type="evidence" value="ECO:0007669"/>
    <property type="project" value="UniProtKB-SubCell"/>
</dbReference>
<organism evidence="6 7">
    <name type="scientific">Pseudomonas aeruginosa (strain UCBPP-PA14)</name>
    <dbReference type="NCBI Taxonomy" id="208963"/>
    <lineage>
        <taxon>Bacteria</taxon>
        <taxon>Pseudomonadati</taxon>
        <taxon>Pseudomonadota</taxon>
        <taxon>Gammaproteobacteria</taxon>
        <taxon>Pseudomonadales</taxon>
        <taxon>Pseudomonadaceae</taxon>
        <taxon>Pseudomonas</taxon>
    </lineage>
</organism>
<protein>
    <recommendedName>
        <fullName evidence="8">Energy transducer TonB</fullName>
    </recommendedName>
</protein>